<feature type="compositionally biased region" description="Basic and acidic residues" evidence="1">
    <location>
        <begin position="1"/>
        <end position="14"/>
    </location>
</feature>
<comment type="caution">
    <text evidence="2">The sequence shown here is derived from an EMBL/GenBank/DDBJ whole genome shotgun (WGS) entry which is preliminary data.</text>
</comment>
<gene>
    <name evidence="2" type="ORF">AB0I48_22815</name>
</gene>
<keyword evidence="3" id="KW-1185">Reference proteome</keyword>
<dbReference type="RefSeq" id="WP_357786281.1">
    <property type="nucleotide sequence ID" value="NZ_JBFAKC010000010.1"/>
</dbReference>
<evidence type="ECO:0008006" key="4">
    <source>
        <dbReference type="Google" id="ProtNLM"/>
    </source>
</evidence>
<reference evidence="2 3" key="1">
    <citation type="submission" date="2024-06" db="EMBL/GenBank/DDBJ databases">
        <title>The Natural Products Discovery Center: Release of the First 8490 Sequenced Strains for Exploring Actinobacteria Biosynthetic Diversity.</title>
        <authorList>
            <person name="Kalkreuter E."/>
            <person name="Kautsar S.A."/>
            <person name="Yang D."/>
            <person name="Bader C.D."/>
            <person name="Teijaro C.N."/>
            <person name="Fluegel L."/>
            <person name="Davis C.M."/>
            <person name="Simpson J.R."/>
            <person name="Lauterbach L."/>
            <person name="Steele A.D."/>
            <person name="Gui C."/>
            <person name="Meng S."/>
            <person name="Li G."/>
            <person name="Viehrig K."/>
            <person name="Ye F."/>
            <person name="Su P."/>
            <person name="Kiefer A.F."/>
            <person name="Nichols A."/>
            <person name="Cepeda A.J."/>
            <person name="Yan W."/>
            <person name="Fan B."/>
            <person name="Jiang Y."/>
            <person name="Adhikari A."/>
            <person name="Zheng C.-J."/>
            <person name="Schuster L."/>
            <person name="Cowan T.M."/>
            <person name="Smanski M.J."/>
            <person name="Chevrette M.G."/>
            <person name="De Carvalho L.P.S."/>
            <person name="Shen B."/>
        </authorList>
    </citation>
    <scope>NUCLEOTIDE SEQUENCE [LARGE SCALE GENOMIC DNA]</scope>
    <source>
        <strain evidence="2 3">NPDC050403</strain>
    </source>
</reference>
<sequence length="199" mass="21467">MANIPEHESPDDHQPGTSESDATHTNSGTEPIEPLPSSEMFLAAFAGVRPIIAGDILDPAFDLVACQREERLAEEILTDETAGLEELRAAGRTLAASRSDIVMLMTVIDEAVRARLARSHRTAPTATLAMTARRSGPRMVVHTESIGDIAARMAELWELLDAADDDVDPPEAVLLLELREGYDHLAAEIEAGRRIPAGL</sequence>
<organism evidence="2 3">
    <name type="scientific">Nocardia aurea</name>
    <dbReference type="NCBI Taxonomy" id="2144174"/>
    <lineage>
        <taxon>Bacteria</taxon>
        <taxon>Bacillati</taxon>
        <taxon>Actinomycetota</taxon>
        <taxon>Actinomycetes</taxon>
        <taxon>Mycobacteriales</taxon>
        <taxon>Nocardiaceae</taxon>
        <taxon>Nocardia</taxon>
    </lineage>
</organism>
<dbReference type="Proteomes" id="UP001551695">
    <property type="component" value="Unassembled WGS sequence"/>
</dbReference>
<proteinExistence type="predicted"/>
<accession>A0ABV3FZ08</accession>
<dbReference type="EMBL" id="JBFAKC010000010">
    <property type="protein sequence ID" value="MEV0710401.1"/>
    <property type="molecule type" value="Genomic_DNA"/>
</dbReference>
<evidence type="ECO:0000313" key="3">
    <source>
        <dbReference type="Proteomes" id="UP001551695"/>
    </source>
</evidence>
<name>A0ABV3FZ08_9NOCA</name>
<protein>
    <recommendedName>
        <fullName evidence="4">DUF4254 domain-containing protein</fullName>
    </recommendedName>
</protein>
<feature type="compositionally biased region" description="Polar residues" evidence="1">
    <location>
        <begin position="15"/>
        <end position="29"/>
    </location>
</feature>
<evidence type="ECO:0000256" key="1">
    <source>
        <dbReference type="SAM" id="MobiDB-lite"/>
    </source>
</evidence>
<evidence type="ECO:0000313" key="2">
    <source>
        <dbReference type="EMBL" id="MEV0710401.1"/>
    </source>
</evidence>
<feature type="region of interest" description="Disordered" evidence="1">
    <location>
        <begin position="1"/>
        <end position="35"/>
    </location>
</feature>